<evidence type="ECO:0000313" key="1">
    <source>
        <dbReference type="EMBL" id="GAI24511.1"/>
    </source>
</evidence>
<name>X1N2P3_9ZZZZ</name>
<dbReference type="EMBL" id="BARV01021512">
    <property type="protein sequence ID" value="GAI24511.1"/>
    <property type="molecule type" value="Genomic_DNA"/>
</dbReference>
<gene>
    <name evidence="1" type="ORF">S06H3_35627</name>
</gene>
<dbReference type="AlphaFoldDB" id="X1N2P3"/>
<accession>X1N2P3</accession>
<comment type="caution">
    <text evidence="1">The sequence shown here is derived from an EMBL/GenBank/DDBJ whole genome shotgun (WGS) entry which is preliminary data.</text>
</comment>
<feature type="non-terminal residue" evidence="1">
    <location>
        <position position="1"/>
    </location>
</feature>
<protein>
    <submittedName>
        <fullName evidence="1">Uncharacterized protein</fullName>
    </submittedName>
</protein>
<proteinExistence type="predicted"/>
<reference evidence="1" key="1">
    <citation type="journal article" date="2014" name="Front. Microbiol.">
        <title>High frequency of phylogenetically diverse reductive dehalogenase-homologous genes in deep subseafloor sedimentary metagenomes.</title>
        <authorList>
            <person name="Kawai M."/>
            <person name="Futagami T."/>
            <person name="Toyoda A."/>
            <person name="Takaki Y."/>
            <person name="Nishi S."/>
            <person name="Hori S."/>
            <person name="Arai W."/>
            <person name="Tsubouchi T."/>
            <person name="Morono Y."/>
            <person name="Uchiyama I."/>
            <person name="Ito T."/>
            <person name="Fujiyama A."/>
            <person name="Inagaki F."/>
            <person name="Takami H."/>
        </authorList>
    </citation>
    <scope>NUCLEOTIDE SEQUENCE</scope>
    <source>
        <strain evidence="1">Expedition CK06-06</strain>
    </source>
</reference>
<organism evidence="1">
    <name type="scientific">marine sediment metagenome</name>
    <dbReference type="NCBI Taxonomy" id="412755"/>
    <lineage>
        <taxon>unclassified sequences</taxon>
        <taxon>metagenomes</taxon>
        <taxon>ecological metagenomes</taxon>
    </lineage>
</organism>
<sequence length="44" mass="5043">RSEHKDDVLLALMEKLYGGNASAVSDFREFLKSRGIPNEFDTWV</sequence>